<organism evidence="1 2">
    <name type="scientific">Galerina marginata (strain CBS 339.88)</name>
    <dbReference type="NCBI Taxonomy" id="685588"/>
    <lineage>
        <taxon>Eukaryota</taxon>
        <taxon>Fungi</taxon>
        <taxon>Dikarya</taxon>
        <taxon>Basidiomycota</taxon>
        <taxon>Agaricomycotina</taxon>
        <taxon>Agaricomycetes</taxon>
        <taxon>Agaricomycetidae</taxon>
        <taxon>Agaricales</taxon>
        <taxon>Agaricineae</taxon>
        <taxon>Strophariaceae</taxon>
        <taxon>Galerina</taxon>
    </lineage>
</organism>
<evidence type="ECO:0000313" key="2">
    <source>
        <dbReference type="Proteomes" id="UP000027222"/>
    </source>
</evidence>
<sequence length="442" mass="50253">MSAELGRNRNHTHNRAIHSTPPEVWSTIFRLAVGEHLCEDQFTSSEGLRLAGGPDEKQWEAFRMSLVTRRYIIRVSKAWYEMASPLLNEYILLRRGRSTFLLRDAMEASRRLSETNGGERPIGWWTKRLDVLMRDDGTTTDFDPYLVLDAVADIIACLPNLRILTFFVIGNGYAVKKIVAGLPSKVLCSLCCRESLKVVHWYNGILLPKVDDWTSFLQNHPYLESVHCDKWPDISPNTNLKLPSLKIVYPAYKYHHKSHYDFMHLELPAVRFAVYDKCNMDLLSQLGEQLTVLQIEKSVTETYGPHDQALFAEIREKCANLLQVNLIGFLLPDISFPSTVRVLGLDIVNAMSGRGGARYAVIALPSILSQNPNLKVVRLLSDLITSDLKFYPRMLIKVVKQMENSGVILLDHEDCPIRVHTISSSPDHHQFHQSGMLQLSAE</sequence>
<dbReference type="AlphaFoldDB" id="A0A067TKI7"/>
<dbReference type="OrthoDB" id="3256525at2759"/>
<accession>A0A067TKI7</accession>
<name>A0A067TKI7_GALM3</name>
<protein>
    <recommendedName>
        <fullName evidence="3">F-box domain-containing protein</fullName>
    </recommendedName>
</protein>
<evidence type="ECO:0000313" key="1">
    <source>
        <dbReference type="EMBL" id="KDR79438.1"/>
    </source>
</evidence>
<dbReference type="EMBL" id="KL142373">
    <property type="protein sequence ID" value="KDR79438.1"/>
    <property type="molecule type" value="Genomic_DNA"/>
</dbReference>
<keyword evidence="2" id="KW-1185">Reference proteome</keyword>
<gene>
    <name evidence="1" type="ORF">GALMADRAFT_154336</name>
</gene>
<reference evidence="2" key="1">
    <citation type="journal article" date="2014" name="Proc. Natl. Acad. Sci. U.S.A.">
        <title>Extensive sampling of basidiomycete genomes demonstrates inadequacy of the white-rot/brown-rot paradigm for wood decay fungi.</title>
        <authorList>
            <person name="Riley R."/>
            <person name="Salamov A.A."/>
            <person name="Brown D.W."/>
            <person name="Nagy L.G."/>
            <person name="Floudas D."/>
            <person name="Held B.W."/>
            <person name="Levasseur A."/>
            <person name="Lombard V."/>
            <person name="Morin E."/>
            <person name="Otillar R."/>
            <person name="Lindquist E.A."/>
            <person name="Sun H."/>
            <person name="LaButti K.M."/>
            <person name="Schmutz J."/>
            <person name="Jabbour D."/>
            <person name="Luo H."/>
            <person name="Baker S.E."/>
            <person name="Pisabarro A.G."/>
            <person name="Walton J.D."/>
            <person name="Blanchette R.A."/>
            <person name="Henrissat B."/>
            <person name="Martin F."/>
            <person name="Cullen D."/>
            <person name="Hibbett D.S."/>
            <person name="Grigoriev I.V."/>
        </authorList>
    </citation>
    <scope>NUCLEOTIDE SEQUENCE [LARGE SCALE GENOMIC DNA]</scope>
    <source>
        <strain evidence="2">CBS 339.88</strain>
    </source>
</reference>
<dbReference type="HOGENOM" id="CLU_052689_1_0_1"/>
<dbReference type="Proteomes" id="UP000027222">
    <property type="component" value="Unassembled WGS sequence"/>
</dbReference>
<evidence type="ECO:0008006" key="3">
    <source>
        <dbReference type="Google" id="ProtNLM"/>
    </source>
</evidence>
<proteinExistence type="predicted"/>